<feature type="coiled-coil region" evidence="15">
    <location>
        <begin position="434"/>
        <end position="528"/>
    </location>
</feature>
<feature type="compositionally biased region" description="Low complexity" evidence="16">
    <location>
        <begin position="794"/>
        <end position="835"/>
    </location>
</feature>
<evidence type="ECO:0000259" key="18">
    <source>
        <dbReference type="PROSITE" id="PS50109"/>
    </source>
</evidence>
<dbReference type="SMART" id="SM00388">
    <property type="entry name" value="HisKA"/>
    <property type="match status" value="1"/>
</dbReference>
<dbReference type="PROSITE" id="PS50109">
    <property type="entry name" value="HIS_KIN"/>
    <property type="match status" value="1"/>
</dbReference>
<feature type="domain" description="HAMP" evidence="20">
    <location>
        <begin position="215"/>
        <end position="260"/>
    </location>
</feature>
<dbReference type="EMBL" id="JACJVP010000029">
    <property type="protein sequence ID" value="MBB6672542.1"/>
    <property type="molecule type" value="Genomic_DNA"/>
</dbReference>
<dbReference type="Gene3D" id="3.30.450.40">
    <property type="match status" value="1"/>
</dbReference>
<keyword evidence="8" id="KW-0547">Nucleotide-binding</keyword>
<gene>
    <name evidence="21" type="ORF">H7C19_17820</name>
</gene>
<comment type="subcellular location">
    <subcellularLocation>
        <location evidence="2">Cell membrane</location>
        <topology evidence="2">Multi-pass membrane protein</topology>
    </subcellularLocation>
</comment>
<dbReference type="CDD" id="cd16922">
    <property type="entry name" value="HATPase_EvgS-ArcB-TorS-like"/>
    <property type="match status" value="1"/>
</dbReference>
<dbReference type="InterPro" id="IPR003661">
    <property type="entry name" value="HisK_dim/P_dom"/>
</dbReference>
<feature type="modified residue" description="4-aspartylphosphate" evidence="14">
    <location>
        <position position="901"/>
    </location>
</feature>
<dbReference type="InterPro" id="IPR047347">
    <property type="entry name" value="YvaQ-like_sensor"/>
</dbReference>
<keyword evidence="5" id="KW-1003">Cell membrane</keyword>
<dbReference type="InterPro" id="IPR004358">
    <property type="entry name" value="Sig_transdc_His_kin-like_C"/>
</dbReference>
<dbReference type="Pfam" id="PF12729">
    <property type="entry name" value="4HB_MCP_1"/>
    <property type="match status" value="1"/>
</dbReference>
<dbReference type="GO" id="GO:0000155">
    <property type="term" value="F:phosphorelay sensor kinase activity"/>
    <property type="evidence" value="ECO:0007669"/>
    <property type="project" value="InterPro"/>
</dbReference>
<evidence type="ECO:0000256" key="11">
    <source>
        <dbReference type="ARBA" id="ARBA00023012"/>
    </source>
</evidence>
<evidence type="ECO:0000256" key="10">
    <source>
        <dbReference type="ARBA" id="ARBA00022840"/>
    </source>
</evidence>
<evidence type="ECO:0000256" key="14">
    <source>
        <dbReference type="PROSITE-ProRule" id="PRU00169"/>
    </source>
</evidence>
<dbReference type="GO" id="GO:0005886">
    <property type="term" value="C:plasma membrane"/>
    <property type="evidence" value="ECO:0007669"/>
    <property type="project" value="UniProtKB-SubCell"/>
</dbReference>
<dbReference type="CDD" id="cd17546">
    <property type="entry name" value="REC_hyHK_CKI1_RcsC-like"/>
    <property type="match status" value="1"/>
</dbReference>
<keyword evidence="17" id="KW-0812">Transmembrane</keyword>
<evidence type="ECO:0000256" key="12">
    <source>
        <dbReference type="ARBA" id="ARBA00023136"/>
    </source>
</evidence>
<proteinExistence type="inferred from homology"/>
<comment type="similarity">
    <text evidence="3">In the N-terminal section; belongs to the phytochrome family.</text>
</comment>
<accession>A0A7X0RRX8</accession>
<evidence type="ECO:0000256" key="13">
    <source>
        <dbReference type="ARBA" id="ARBA00074306"/>
    </source>
</evidence>
<organism evidence="21 22">
    <name type="scientific">Cohnella nanjingensis</name>
    <dbReference type="NCBI Taxonomy" id="1387779"/>
    <lineage>
        <taxon>Bacteria</taxon>
        <taxon>Bacillati</taxon>
        <taxon>Bacillota</taxon>
        <taxon>Bacilli</taxon>
        <taxon>Bacillales</taxon>
        <taxon>Paenibacillaceae</taxon>
        <taxon>Cohnella</taxon>
    </lineage>
</organism>
<evidence type="ECO:0000256" key="3">
    <source>
        <dbReference type="ARBA" id="ARBA00006402"/>
    </source>
</evidence>
<evidence type="ECO:0000256" key="16">
    <source>
        <dbReference type="SAM" id="MobiDB-lite"/>
    </source>
</evidence>
<keyword evidence="17" id="KW-1133">Transmembrane helix</keyword>
<feature type="domain" description="Histidine kinase" evidence="18">
    <location>
        <begin position="545"/>
        <end position="777"/>
    </location>
</feature>
<dbReference type="PRINTS" id="PR00344">
    <property type="entry name" value="BCTRLSENSOR"/>
</dbReference>
<dbReference type="InterPro" id="IPR001789">
    <property type="entry name" value="Sig_transdc_resp-reg_receiver"/>
</dbReference>
<reference evidence="21 22" key="1">
    <citation type="submission" date="2020-08" db="EMBL/GenBank/DDBJ databases">
        <title>Cohnella phylogeny.</title>
        <authorList>
            <person name="Dunlap C."/>
        </authorList>
    </citation>
    <scope>NUCLEOTIDE SEQUENCE [LARGE SCALE GENOMIC DNA]</scope>
    <source>
        <strain evidence="21 22">DSM 28246</strain>
    </source>
</reference>
<dbReference type="PROSITE" id="PS50885">
    <property type="entry name" value="HAMP"/>
    <property type="match status" value="1"/>
</dbReference>
<evidence type="ECO:0000256" key="4">
    <source>
        <dbReference type="ARBA" id="ARBA00012438"/>
    </source>
</evidence>
<feature type="transmembrane region" description="Helical" evidence="17">
    <location>
        <begin position="183"/>
        <end position="205"/>
    </location>
</feature>
<evidence type="ECO:0000256" key="5">
    <source>
        <dbReference type="ARBA" id="ARBA00022475"/>
    </source>
</evidence>
<dbReference type="InterPro" id="IPR029016">
    <property type="entry name" value="GAF-like_dom_sf"/>
</dbReference>
<evidence type="ECO:0000259" key="19">
    <source>
        <dbReference type="PROSITE" id="PS50110"/>
    </source>
</evidence>
<dbReference type="Pfam" id="PF02518">
    <property type="entry name" value="HATPase_c"/>
    <property type="match status" value="1"/>
</dbReference>
<evidence type="ECO:0000259" key="20">
    <source>
        <dbReference type="PROSITE" id="PS50885"/>
    </source>
</evidence>
<dbReference type="PANTHER" id="PTHR45339">
    <property type="entry name" value="HYBRID SIGNAL TRANSDUCTION HISTIDINE KINASE J"/>
    <property type="match status" value="1"/>
</dbReference>
<evidence type="ECO:0000256" key="9">
    <source>
        <dbReference type="ARBA" id="ARBA00022777"/>
    </source>
</evidence>
<dbReference type="PANTHER" id="PTHR45339:SF1">
    <property type="entry name" value="HYBRID SIGNAL TRANSDUCTION HISTIDINE KINASE J"/>
    <property type="match status" value="1"/>
</dbReference>
<dbReference type="InterPro" id="IPR036890">
    <property type="entry name" value="HATPase_C_sf"/>
</dbReference>
<protein>
    <recommendedName>
        <fullName evidence="13">Circadian input-output histidine kinase CikA</fullName>
        <ecNumber evidence="4">2.7.13.3</ecNumber>
    </recommendedName>
</protein>
<dbReference type="InterPro" id="IPR011006">
    <property type="entry name" value="CheY-like_superfamily"/>
</dbReference>
<dbReference type="Gene3D" id="3.30.565.10">
    <property type="entry name" value="Histidine kinase-like ATPase, C-terminal domain"/>
    <property type="match status" value="1"/>
</dbReference>
<dbReference type="Pfam" id="PF13185">
    <property type="entry name" value="GAF_2"/>
    <property type="match status" value="1"/>
</dbReference>
<dbReference type="SUPFAM" id="SSF55781">
    <property type="entry name" value="GAF domain-like"/>
    <property type="match status" value="1"/>
</dbReference>
<evidence type="ECO:0000256" key="15">
    <source>
        <dbReference type="SAM" id="Coils"/>
    </source>
</evidence>
<comment type="caution">
    <text evidence="21">The sequence shown here is derived from an EMBL/GenBank/DDBJ whole genome shotgun (WGS) entry which is preliminary data.</text>
</comment>
<dbReference type="InterPro" id="IPR036097">
    <property type="entry name" value="HisK_dim/P_sf"/>
</dbReference>
<dbReference type="InterPro" id="IPR005467">
    <property type="entry name" value="His_kinase_dom"/>
</dbReference>
<keyword evidence="12 17" id="KW-0472">Membrane</keyword>
<evidence type="ECO:0000256" key="7">
    <source>
        <dbReference type="ARBA" id="ARBA00022679"/>
    </source>
</evidence>
<dbReference type="CDD" id="cd00082">
    <property type="entry name" value="HisKA"/>
    <property type="match status" value="1"/>
</dbReference>
<dbReference type="EC" id="2.7.13.3" evidence="4"/>
<evidence type="ECO:0000256" key="1">
    <source>
        <dbReference type="ARBA" id="ARBA00000085"/>
    </source>
</evidence>
<dbReference type="CDD" id="cd19411">
    <property type="entry name" value="MCP2201-like_sensor"/>
    <property type="match status" value="1"/>
</dbReference>
<feature type="region of interest" description="Disordered" evidence="16">
    <location>
        <begin position="779"/>
        <end position="843"/>
    </location>
</feature>
<dbReference type="InterPro" id="IPR003594">
    <property type="entry name" value="HATPase_dom"/>
</dbReference>
<dbReference type="Pfam" id="PF00512">
    <property type="entry name" value="HisKA"/>
    <property type="match status" value="1"/>
</dbReference>
<dbReference type="Gene3D" id="1.10.287.130">
    <property type="match status" value="1"/>
</dbReference>
<dbReference type="RefSeq" id="WP_185144024.1">
    <property type="nucleotide sequence ID" value="NZ_JACJVP010000029.1"/>
</dbReference>
<evidence type="ECO:0000313" key="21">
    <source>
        <dbReference type="EMBL" id="MBB6672542.1"/>
    </source>
</evidence>
<keyword evidence="10" id="KW-0067">ATP-binding</keyword>
<evidence type="ECO:0000256" key="6">
    <source>
        <dbReference type="ARBA" id="ARBA00022553"/>
    </source>
</evidence>
<keyword evidence="22" id="KW-1185">Reference proteome</keyword>
<name>A0A7X0RRX8_9BACL</name>
<dbReference type="SUPFAM" id="SSF47384">
    <property type="entry name" value="Homodimeric domain of signal transducing histidine kinase"/>
    <property type="match status" value="1"/>
</dbReference>
<sequence>MKIKTKLISGFTVLLVLQVGITSFGYDRLSRMNDRLESFYDHRFVKVLEVIELRGQVNVAGRIVSDVLTGTSEIDRLAAGQLADQTNDIQTSMTKLAEGQNDADERQMVDRAGLDLELYVDWLKRFAAAIADGDRETALALQKNEGRDRQTAVAGSLDVLVTYEQKSMAQEQEQAKRMFERSVSWVAGLTIAGLLLALGVIRWVFPAFARGMAVLSMMARKFGQGRLRGFERLEVRETDELGDLARVFRQVALDLQAKNEREALYNQAKDQQAWIDAQIARLTELLRDGNDLGAVSQSFIGEFSPELNAAYGAVYLREEDAIAGVRLVLAGAYAGDSAHRSFRIGEGLVGQCAASGRQMTLDALPPGYIRIGSGLGSAEPEQLLLYPLKLNERTIGVIELASLHPFSNLHLALLDKLCEKFAYLIGNIQSRIRVEELLRESQTMTEELQVQSEELISQQEELRQTNEKLERKAGDLKRSEHELQRQQEQLEYANRELTNKTAELEEQIRQTERVNREIAKANVSLERQAMQLSLASKYKTEFLANMSHELRTPLNSMIILSQFLTDNNEGNLTAKQLEYMSAIHASGSDLLKMIEEILDLAKVDAGKMDIYPESTVLEDITSHLEQVYTPIAQEKGLAFAIRTDPDVPKVLLTDGYRLKQILQNLLSNALKFTLEGSVTLHLRKAREKEVPAAPARSEGDYVAFEVTDTGIGIPPEKREVIFEAFRQADGTTSRNFGGTGLGLAISRELSNLLGGWISLESEPGRGSVFTLIVPEACPNPPAAETEGTADREAAAASPGAEREMAAAASGAEPGMPLSSALALAEEEAGPSAAASGKRERGRESGSYAGKTILLVDDDARNVFSLTSLLNHHGMTVISAENGREALEILDARDDVDLVLLDIMMPVMDGYEAMARIRRDPRWRELPILAVTAKAMKEDRNKCLEAGASDYIPKPIQTEQLLSLLKVWLYA</sequence>
<dbReference type="Proteomes" id="UP000547209">
    <property type="component" value="Unassembled WGS sequence"/>
</dbReference>
<dbReference type="InterPro" id="IPR003660">
    <property type="entry name" value="HAMP_dom"/>
</dbReference>
<evidence type="ECO:0000256" key="17">
    <source>
        <dbReference type="SAM" id="Phobius"/>
    </source>
</evidence>
<keyword evidence="15" id="KW-0175">Coiled coil</keyword>
<dbReference type="Gene3D" id="6.10.340.10">
    <property type="match status" value="1"/>
</dbReference>
<dbReference type="AlphaFoldDB" id="A0A7X0RRX8"/>
<dbReference type="GO" id="GO:0005524">
    <property type="term" value="F:ATP binding"/>
    <property type="evidence" value="ECO:0007669"/>
    <property type="project" value="UniProtKB-KW"/>
</dbReference>
<keyword evidence="11" id="KW-0902">Two-component regulatory system</keyword>
<dbReference type="SUPFAM" id="SSF52172">
    <property type="entry name" value="CheY-like"/>
    <property type="match status" value="1"/>
</dbReference>
<dbReference type="Pfam" id="PF00072">
    <property type="entry name" value="Response_reg"/>
    <property type="match status" value="1"/>
</dbReference>
<dbReference type="PROSITE" id="PS50110">
    <property type="entry name" value="RESPONSE_REGULATORY"/>
    <property type="match status" value="1"/>
</dbReference>
<comment type="catalytic activity">
    <reaction evidence="1">
        <text>ATP + protein L-histidine = ADP + protein N-phospho-L-histidine.</text>
        <dbReference type="EC" id="2.7.13.3"/>
    </reaction>
</comment>
<keyword evidence="6 14" id="KW-0597">Phosphoprotein</keyword>
<dbReference type="SMART" id="SM00448">
    <property type="entry name" value="REC"/>
    <property type="match status" value="1"/>
</dbReference>
<feature type="domain" description="Response regulatory" evidence="19">
    <location>
        <begin position="851"/>
        <end position="968"/>
    </location>
</feature>
<keyword evidence="9" id="KW-0418">Kinase</keyword>
<dbReference type="SUPFAM" id="SSF55874">
    <property type="entry name" value="ATPase domain of HSP90 chaperone/DNA topoisomerase II/histidine kinase"/>
    <property type="match status" value="1"/>
</dbReference>
<dbReference type="CDD" id="cd06225">
    <property type="entry name" value="HAMP"/>
    <property type="match status" value="1"/>
</dbReference>
<dbReference type="FunFam" id="3.30.565.10:FF:000010">
    <property type="entry name" value="Sensor histidine kinase RcsC"/>
    <property type="match status" value="1"/>
</dbReference>
<dbReference type="InterPro" id="IPR003018">
    <property type="entry name" value="GAF"/>
</dbReference>
<evidence type="ECO:0000313" key="22">
    <source>
        <dbReference type="Proteomes" id="UP000547209"/>
    </source>
</evidence>
<dbReference type="InterPro" id="IPR024478">
    <property type="entry name" value="HlyB_4HB_MCP"/>
</dbReference>
<evidence type="ECO:0000256" key="2">
    <source>
        <dbReference type="ARBA" id="ARBA00004651"/>
    </source>
</evidence>
<dbReference type="Gene3D" id="3.40.50.2300">
    <property type="match status" value="1"/>
</dbReference>
<keyword evidence="7" id="KW-0808">Transferase</keyword>
<dbReference type="SMART" id="SM00387">
    <property type="entry name" value="HATPase_c"/>
    <property type="match status" value="1"/>
</dbReference>
<evidence type="ECO:0000256" key="8">
    <source>
        <dbReference type="ARBA" id="ARBA00022741"/>
    </source>
</evidence>